<dbReference type="OrthoDB" id="7916886at2"/>
<accession>A0A366FTH4</accession>
<dbReference type="Proteomes" id="UP000253529">
    <property type="component" value="Unassembled WGS sequence"/>
</dbReference>
<dbReference type="AlphaFoldDB" id="A0A366FTH4"/>
<dbReference type="GO" id="GO:0003677">
    <property type="term" value="F:DNA binding"/>
    <property type="evidence" value="ECO:0007669"/>
    <property type="project" value="UniProtKB-UniRule"/>
</dbReference>
<dbReference type="SMART" id="SM00966">
    <property type="entry name" value="SpoVT_AbrB"/>
    <property type="match status" value="1"/>
</dbReference>
<feature type="domain" description="SpoVT-AbrB" evidence="2">
    <location>
        <begin position="2"/>
        <end position="47"/>
    </location>
</feature>
<dbReference type="EMBL" id="QNRK01000003">
    <property type="protein sequence ID" value="RBP17340.1"/>
    <property type="molecule type" value="Genomic_DNA"/>
</dbReference>
<dbReference type="PROSITE" id="PS51740">
    <property type="entry name" value="SPOVT_ABRB"/>
    <property type="match status" value="1"/>
</dbReference>
<evidence type="ECO:0000259" key="2">
    <source>
        <dbReference type="PROSITE" id="PS51740"/>
    </source>
</evidence>
<dbReference type="Pfam" id="PF04014">
    <property type="entry name" value="MazE_antitoxin"/>
    <property type="match status" value="1"/>
</dbReference>
<evidence type="ECO:0000313" key="4">
    <source>
        <dbReference type="Proteomes" id="UP000253529"/>
    </source>
</evidence>
<name>A0A366FTH4_9HYPH</name>
<dbReference type="SUPFAM" id="SSF89447">
    <property type="entry name" value="AbrB/MazE/MraZ-like"/>
    <property type="match status" value="1"/>
</dbReference>
<keyword evidence="4" id="KW-1185">Reference proteome</keyword>
<gene>
    <name evidence="3" type="ORF">DFR50_103227</name>
</gene>
<dbReference type="InterPro" id="IPR007159">
    <property type="entry name" value="SpoVT-AbrB_dom"/>
</dbReference>
<organism evidence="3 4">
    <name type="scientific">Roseiarcus fermentans</name>
    <dbReference type="NCBI Taxonomy" id="1473586"/>
    <lineage>
        <taxon>Bacteria</taxon>
        <taxon>Pseudomonadati</taxon>
        <taxon>Pseudomonadota</taxon>
        <taxon>Alphaproteobacteria</taxon>
        <taxon>Hyphomicrobiales</taxon>
        <taxon>Roseiarcaceae</taxon>
        <taxon>Roseiarcus</taxon>
    </lineage>
</organism>
<proteinExistence type="predicted"/>
<comment type="caution">
    <text evidence="3">The sequence shown here is derived from an EMBL/GenBank/DDBJ whole genome shotgun (WGS) entry which is preliminary data.</text>
</comment>
<evidence type="ECO:0000256" key="1">
    <source>
        <dbReference type="PROSITE-ProRule" id="PRU01076"/>
    </source>
</evidence>
<evidence type="ECO:0000313" key="3">
    <source>
        <dbReference type="EMBL" id="RBP17340.1"/>
    </source>
</evidence>
<dbReference type="NCBIfam" id="TIGR01439">
    <property type="entry name" value="lp_hng_hel_AbrB"/>
    <property type="match status" value="1"/>
</dbReference>
<dbReference type="RefSeq" id="WP_113887955.1">
    <property type="nucleotide sequence ID" value="NZ_QNRK01000003.1"/>
</dbReference>
<keyword evidence="1" id="KW-0238">DNA-binding</keyword>
<dbReference type="InterPro" id="IPR037914">
    <property type="entry name" value="SpoVT-AbrB_sf"/>
</dbReference>
<sequence length="81" mass="8775">MTYQLNVAANGRVVLPADVRRRMGLSEGGALLVEETPDGLILRTVEQAVAHAQALARKYTADSPNASVEAFLHNRREDSGE</sequence>
<reference evidence="3 4" key="1">
    <citation type="submission" date="2018-06" db="EMBL/GenBank/DDBJ databases">
        <title>Genomic Encyclopedia of Type Strains, Phase IV (KMG-IV): sequencing the most valuable type-strain genomes for metagenomic binning, comparative biology and taxonomic classification.</title>
        <authorList>
            <person name="Goeker M."/>
        </authorList>
    </citation>
    <scope>NUCLEOTIDE SEQUENCE [LARGE SCALE GENOMIC DNA]</scope>
    <source>
        <strain evidence="3 4">DSM 24875</strain>
    </source>
</reference>
<dbReference type="Gene3D" id="2.10.260.10">
    <property type="match status" value="1"/>
</dbReference>
<protein>
    <submittedName>
        <fullName evidence="3">AbrB family transcriptional regulator</fullName>
    </submittedName>
</protein>